<name>A0A653A8W1_UNCDX</name>
<dbReference type="GO" id="GO:0003964">
    <property type="term" value="F:RNA-directed DNA polymerase activity"/>
    <property type="evidence" value="ECO:0007669"/>
    <property type="project" value="UniProtKB-KW"/>
</dbReference>
<feature type="region of interest" description="Disordered" evidence="2">
    <location>
        <begin position="84"/>
        <end position="125"/>
    </location>
</feature>
<evidence type="ECO:0000259" key="3">
    <source>
        <dbReference type="PROSITE" id="PS50878"/>
    </source>
</evidence>
<keyword evidence="4" id="KW-0695">RNA-directed DNA polymerase</keyword>
<keyword evidence="4" id="KW-0808">Transferase</keyword>
<proteinExistence type="inferred from homology"/>
<dbReference type="PANTHER" id="PTHR34047:SF8">
    <property type="entry name" value="PROTEIN YKFC"/>
    <property type="match status" value="1"/>
</dbReference>
<feature type="domain" description="Reverse transcriptase" evidence="3">
    <location>
        <begin position="178"/>
        <end position="405"/>
    </location>
</feature>
<dbReference type="InterPro" id="IPR000477">
    <property type="entry name" value="RT_dom"/>
</dbReference>
<dbReference type="PROSITE" id="PS50878">
    <property type="entry name" value="RT_POL"/>
    <property type="match status" value="1"/>
</dbReference>
<evidence type="ECO:0000313" key="4">
    <source>
        <dbReference type="EMBL" id="VBB44388.1"/>
    </source>
</evidence>
<dbReference type="NCBIfam" id="TIGR04416">
    <property type="entry name" value="group_II_RT_mat"/>
    <property type="match status" value="1"/>
</dbReference>
<organism evidence="4">
    <name type="scientific">Uncultured Desulfatiglans sp</name>
    <dbReference type="NCBI Taxonomy" id="1748965"/>
    <lineage>
        <taxon>Bacteria</taxon>
        <taxon>Pseudomonadati</taxon>
        <taxon>Thermodesulfobacteriota</taxon>
        <taxon>Desulfobacteria</taxon>
        <taxon>Desulfatiglandales</taxon>
        <taxon>Desulfatiglandaceae</taxon>
        <taxon>Desulfatiglans</taxon>
        <taxon>environmental samples</taxon>
    </lineage>
</organism>
<evidence type="ECO:0000256" key="2">
    <source>
        <dbReference type="SAM" id="MobiDB-lite"/>
    </source>
</evidence>
<dbReference type="EMBL" id="UPXX01000027">
    <property type="protein sequence ID" value="VBB44388.1"/>
    <property type="molecule type" value="Genomic_DNA"/>
</dbReference>
<dbReference type="InterPro" id="IPR051083">
    <property type="entry name" value="GrpII_Intron_Splice-Mob/Def"/>
</dbReference>
<sequence>MRRSCWMRRQISSKSDTCTESMDVYAAGISVKVGAHYPGRSVDLPCATGTERCRDGSAEVSRGHSRPFDLAEGPNMNYGMGAGISMTNGEAEGRSETTVASPEGSGRNPPEHGPGASKVTAKTEHSQAKTLHLMEAVVERENMLAAYRRVRANKGAPGVDGLTVENLKEHLAVEWPCIRKQLLEGRYVPQPVLRVDIPKPGGKGMRQLGIPTVTDRLIQQALNQVLQPIFDPNFSEYSYGFRPGRSAHQAVRQAREYAAQGRRWVVDMDLEKFFDRVNHDVLMARVARRIKDKRVLVLIRRYLTAGLMAGGLVSQRVQGTPQGGPLSPLLSNILLNDLDRELERRGHKFCRYADDCNIYVRSRRAGERVLASLTRFLGNRLKLSVNQEKSAVDRPWRRKFLGYSMTWHQRPRLKAAAASVKRLQGKLRQILRRGRGRSLSGVIGELKPVLSGWANYFRLAETKSVFEDLDGWIRRKLRCILWRQWKRSFTRAKNLVHQGLSEERAWRSATNGRGPWWNSGASHMNEALPARFFTKLGLVSLLGLVKQFQGNS</sequence>
<accession>A0A653A8W1</accession>
<dbReference type="Pfam" id="PF08388">
    <property type="entry name" value="GIIM"/>
    <property type="match status" value="1"/>
</dbReference>
<protein>
    <submittedName>
        <fullName evidence="4">RNA-directed DNA polymerase (Reverse transcriptase)</fullName>
    </submittedName>
</protein>
<dbReference type="InterPro" id="IPR013597">
    <property type="entry name" value="Mat_intron_G2"/>
</dbReference>
<reference evidence="4" key="1">
    <citation type="submission" date="2018-07" db="EMBL/GenBank/DDBJ databases">
        <authorList>
            <consortium name="Genoscope - CEA"/>
            <person name="William W."/>
        </authorList>
    </citation>
    <scope>NUCLEOTIDE SEQUENCE</scope>
    <source>
        <strain evidence="4">IK1</strain>
    </source>
</reference>
<dbReference type="InterPro" id="IPR030931">
    <property type="entry name" value="Group_II_RT_mat"/>
</dbReference>
<evidence type="ECO:0000256" key="1">
    <source>
        <dbReference type="ARBA" id="ARBA00034120"/>
    </source>
</evidence>
<dbReference type="AlphaFoldDB" id="A0A653A8W1"/>
<keyword evidence="4" id="KW-0548">Nucleotidyltransferase</keyword>
<dbReference type="InterPro" id="IPR043502">
    <property type="entry name" value="DNA/RNA_pol_sf"/>
</dbReference>
<comment type="similarity">
    <text evidence="1">Belongs to the bacterial reverse transcriptase family.</text>
</comment>
<dbReference type="Pfam" id="PF00078">
    <property type="entry name" value="RVT_1"/>
    <property type="match status" value="1"/>
</dbReference>
<dbReference type="PANTHER" id="PTHR34047">
    <property type="entry name" value="NUCLEAR INTRON MATURASE 1, MITOCHONDRIAL-RELATED"/>
    <property type="match status" value="1"/>
</dbReference>
<dbReference type="SUPFAM" id="SSF56672">
    <property type="entry name" value="DNA/RNA polymerases"/>
    <property type="match status" value="1"/>
</dbReference>
<gene>
    <name evidence="4" type="ORF">TRIP_B330494</name>
</gene>
<dbReference type="CDD" id="cd01651">
    <property type="entry name" value="RT_G2_intron"/>
    <property type="match status" value="1"/>
</dbReference>